<evidence type="ECO:0000256" key="5">
    <source>
        <dbReference type="ARBA" id="ARBA00022679"/>
    </source>
</evidence>
<evidence type="ECO:0000259" key="13">
    <source>
        <dbReference type="PROSITE" id="PS50885"/>
    </source>
</evidence>
<dbReference type="InterPro" id="IPR003661">
    <property type="entry name" value="HisK_dim/P_dom"/>
</dbReference>
<feature type="transmembrane region" description="Helical" evidence="11">
    <location>
        <begin position="12"/>
        <end position="29"/>
    </location>
</feature>
<dbReference type="PANTHER" id="PTHR45436:SF1">
    <property type="entry name" value="SENSOR PROTEIN QSEC"/>
    <property type="match status" value="1"/>
</dbReference>
<protein>
    <recommendedName>
        <fullName evidence="3">histidine kinase</fullName>
        <ecNumber evidence="3">2.7.13.3</ecNumber>
    </recommendedName>
</protein>
<dbReference type="InterPro" id="IPR003594">
    <property type="entry name" value="HATPase_dom"/>
</dbReference>
<dbReference type="PRINTS" id="PR00344">
    <property type="entry name" value="BCTRLSENSOR"/>
</dbReference>
<dbReference type="RefSeq" id="WP_227179677.1">
    <property type="nucleotide sequence ID" value="NZ_JAJBZT010000003.1"/>
</dbReference>
<keyword evidence="9" id="KW-0902">Two-component regulatory system</keyword>
<keyword evidence="5" id="KW-0808">Transferase</keyword>
<evidence type="ECO:0000256" key="1">
    <source>
        <dbReference type="ARBA" id="ARBA00000085"/>
    </source>
</evidence>
<evidence type="ECO:0000256" key="11">
    <source>
        <dbReference type="SAM" id="Phobius"/>
    </source>
</evidence>
<dbReference type="EC" id="2.7.13.3" evidence="3"/>
<evidence type="ECO:0000256" key="3">
    <source>
        <dbReference type="ARBA" id="ARBA00012438"/>
    </source>
</evidence>
<dbReference type="Gene3D" id="3.30.565.10">
    <property type="entry name" value="Histidine kinase-like ATPase, C-terminal domain"/>
    <property type="match status" value="1"/>
</dbReference>
<name>A0ABS8D4N8_9NEIS</name>
<keyword evidence="15" id="KW-1185">Reference proteome</keyword>
<dbReference type="CDD" id="cd00082">
    <property type="entry name" value="HisKA"/>
    <property type="match status" value="1"/>
</dbReference>
<dbReference type="InterPro" id="IPR036097">
    <property type="entry name" value="HisK_dim/P_sf"/>
</dbReference>
<proteinExistence type="predicted"/>
<dbReference type="Pfam" id="PF02518">
    <property type="entry name" value="HATPase_c"/>
    <property type="match status" value="1"/>
</dbReference>
<dbReference type="PROSITE" id="PS50885">
    <property type="entry name" value="HAMP"/>
    <property type="match status" value="1"/>
</dbReference>
<dbReference type="InterPro" id="IPR036890">
    <property type="entry name" value="HATPase_C_sf"/>
</dbReference>
<evidence type="ECO:0000313" key="15">
    <source>
        <dbReference type="Proteomes" id="UP001165395"/>
    </source>
</evidence>
<evidence type="ECO:0000256" key="6">
    <source>
        <dbReference type="ARBA" id="ARBA00022692"/>
    </source>
</evidence>
<dbReference type="PROSITE" id="PS50109">
    <property type="entry name" value="HIS_KIN"/>
    <property type="match status" value="1"/>
</dbReference>
<gene>
    <name evidence="14" type="ORF">LIN78_06375</name>
</gene>
<keyword evidence="7 14" id="KW-0418">Kinase</keyword>
<comment type="subcellular location">
    <subcellularLocation>
        <location evidence="2">Membrane</location>
    </subcellularLocation>
</comment>
<dbReference type="InterPro" id="IPR005467">
    <property type="entry name" value="His_kinase_dom"/>
</dbReference>
<keyword evidence="4" id="KW-0597">Phosphoprotein</keyword>
<dbReference type="Pfam" id="PF00512">
    <property type="entry name" value="HisKA"/>
    <property type="match status" value="1"/>
</dbReference>
<reference evidence="14" key="1">
    <citation type="submission" date="2021-10" db="EMBL/GenBank/DDBJ databases">
        <title>The complete genome sequence of Leeia sp. TBRC 13508.</title>
        <authorList>
            <person name="Charoenyingcharoen P."/>
            <person name="Yukphan P."/>
        </authorList>
    </citation>
    <scope>NUCLEOTIDE SEQUENCE</scope>
    <source>
        <strain evidence="14">TBRC 13508</strain>
    </source>
</reference>
<evidence type="ECO:0000313" key="14">
    <source>
        <dbReference type="EMBL" id="MCB6183165.1"/>
    </source>
</evidence>
<feature type="domain" description="Histidine kinase" evidence="12">
    <location>
        <begin position="249"/>
        <end position="462"/>
    </location>
</feature>
<dbReference type="Proteomes" id="UP001165395">
    <property type="component" value="Unassembled WGS sequence"/>
</dbReference>
<dbReference type="InterPro" id="IPR050428">
    <property type="entry name" value="TCS_sensor_his_kinase"/>
</dbReference>
<accession>A0ABS8D4N8</accession>
<evidence type="ECO:0000256" key="10">
    <source>
        <dbReference type="ARBA" id="ARBA00023136"/>
    </source>
</evidence>
<dbReference type="SMART" id="SM00387">
    <property type="entry name" value="HATPase_c"/>
    <property type="match status" value="1"/>
</dbReference>
<evidence type="ECO:0000256" key="4">
    <source>
        <dbReference type="ARBA" id="ARBA00022553"/>
    </source>
</evidence>
<sequence length="463" mass="51732">MVKLVRSLRGQLLMWLMIPLGLLLGFNIWQTIDASKELANVAYDRTLQASVRTIAERVTIDETGVHVDIPAAALEMFESQFQDRVYYSVTLNTGKQLTGYANLPSPPKTIRPTPQSPIIFFDAIYRGEEVRFAVFQRPLFAGKHMVATVQVGETLSSRTALANQIVWDAVRDQLWMMALAAFFVAIGIHRGLQPLLRLRDKIQRREEGELYPFNEEKVQSELKPLVGSLNQTMRRLQSELDARQRFIADASHQLRTPLTLLYTQAELALRATEPASMQASLIELHQSTKQTVRLANQLLSLSRAEPDSVQHLEFTPLDLTTFARELTAEFATAARSKQIDLGFEGDETASIEGNSLLLHEMISNLLDNAIHYTPNRGLVTVAVKVDPYHILLQVSDSGPGIPASERERVFERFYRILGTKETGCGLGLAIVKECAQAHRATISLSKAEEGGLKVAVRFPKIDA</sequence>
<comment type="catalytic activity">
    <reaction evidence="1">
        <text>ATP + protein L-histidine = ADP + protein N-phospho-L-histidine.</text>
        <dbReference type="EC" id="2.7.13.3"/>
    </reaction>
</comment>
<evidence type="ECO:0000256" key="9">
    <source>
        <dbReference type="ARBA" id="ARBA00023012"/>
    </source>
</evidence>
<dbReference type="EMBL" id="JAJBZT010000003">
    <property type="protein sequence ID" value="MCB6183165.1"/>
    <property type="molecule type" value="Genomic_DNA"/>
</dbReference>
<dbReference type="PANTHER" id="PTHR45436">
    <property type="entry name" value="SENSOR HISTIDINE KINASE YKOH"/>
    <property type="match status" value="1"/>
</dbReference>
<dbReference type="SMART" id="SM00388">
    <property type="entry name" value="HisKA"/>
    <property type="match status" value="1"/>
</dbReference>
<dbReference type="InterPro" id="IPR004358">
    <property type="entry name" value="Sig_transdc_His_kin-like_C"/>
</dbReference>
<dbReference type="SUPFAM" id="SSF55874">
    <property type="entry name" value="ATPase domain of HSP90 chaperone/DNA topoisomerase II/histidine kinase"/>
    <property type="match status" value="1"/>
</dbReference>
<dbReference type="Gene3D" id="1.10.287.130">
    <property type="match status" value="1"/>
</dbReference>
<evidence type="ECO:0000256" key="2">
    <source>
        <dbReference type="ARBA" id="ARBA00004370"/>
    </source>
</evidence>
<feature type="domain" description="HAMP" evidence="13">
    <location>
        <begin position="189"/>
        <end position="241"/>
    </location>
</feature>
<evidence type="ECO:0000256" key="8">
    <source>
        <dbReference type="ARBA" id="ARBA00022989"/>
    </source>
</evidence>
<keyword evidence="10 11" id="KW-0472">Membrane</keyword>
<dbReference type="Pfam" id="PF08521">
    <property type="entry name" value="2CSK_N"/>
    <property type="match status" value="1"/>
</dbReference>
<comment type="caution">
    <text evidence="14">The sequence shown here is derived from an EMBL/GenBank/DDBJ whole genome shotgun (WGS) entry which is preliminary data.</text>
</comment>
<organism evidence="14 15">
    <name type="scientific">Leeia speluncae</name>
    <dbReference type="NCBI Taxonomy" id="2884804"/>
    <lineage>
        <taxon>Bacteria</taxon>
        <taxon>Pseudomonadati</taxon>
        <taxon>Pseudomonadota</taxon>
        <taxon>Betaproteobacteria</taxon>
        <taxon>Neisseriales</taxon>
        <taxon>Leeiaceae</taxon>
        <taxon>Leeia</taxon>
    </lineage>
</organism>
<keyword evidence="6 11" id="KW-0812">Transmembrane</keyword>
<keyword evidence="8 11" id="KW-1133">Transmembrane helix</keyword>
<evidence type="ECO:0000256" key="7">
    <source>
        <dbReference type="ARBA" id="ARBA00022777"/>
    </source>
</evidence>
<evidence type="ECO:0000259" key="12">
    <source>
        <dbReference type="PROSITE" id="PS50109"/>
    </source>
</evidence>
<dbReference type="SUPFAM" id="SSF47384">
    <property type="entry name" value="Homodimeric domain of signal transducing histidine kinase"/>
    <property type="match status" value="1"/>
</dbReference>
<dbReference type="GO" id="GO:0016301">
    <property type="term" value="F:kinase activity"/>
    <property type="evidence" value="ECO:0007669"/>
    <property type="project" value="UniProtKB-KW"/>
</dbReference>
<dbReference type="InterPro" id="IPR003660">
    <property type="entry name" value="HAMP_dom"/>
</dbReference>
<dbReference type="InterPro" id="IPR013727">
    <property type="entry name" value="2CSK_N"/>
</dbReference>
<dbReference type="CDD" id="cd00075">
    <property type="entry name" value="HATPase"/>
    <property type="match status" value="1"/>
</dbReference>